<dbReference type="InterPro" id="IPR001314">
    <property type="entry name" value="Peptidase_S1A"/>
</dbReference>
<dbReference type="InterPro" id="IPR043504">
    <property type="entry name" value="Peptidase_S1_PA_chymotrypsin"/>
</dbReference>
<dbReference type="InterPro" id="IPR009003">
    <property type="entry name" value="Peptidase_S1_PA"/>
</dbReference>
<dbReference type="InterPro" id="IPR051487">
    <property type="entry name" value="Ser/Thr_Proteases_Immune/Dev"/>
</dbReference>
<feature type="domain" description="Peptidase S1" evidence="13">
    <location>
        <begin position="49"/>
        <end position="316"/>
    </location>
</feature>
<dbReference type="InterPro" id="IPR001254">
    <property type="entry name" value="Trypsin_dom"/>
</dbReference>
<evidence type="ECO:0000313" key="14">
    <source>
        <dbReference type="EMBL" id="KAK9721052.1"/>
    </source>
</evidence>
<dbReference type="GO" id="GO:0051604">
    <property type="term" value="P:protein maturation"/>
    <property type="evidence" value="ECO:0007669"/>
    <property type="project" value="UniProtKB-ARBA"/>
</dbReference>
<feature type="signal peptide" evidence="12">
    <location>
        <begin position="1"/>
        <end position="25"/>
    </location>
</feature>
<dbReference type="SUPFAM" id="SSF50494">
    <property type="entry name" value="Trypsin-like serine proteases"/>
    <property type="match status" value="1"/>
</dbReference>
<evidence type="ECO:0000256" key="4">
    <source>
        <dbReference type="ARBA" id="ARBA00022801"/>
    </source>
</evidence>
<keyword evidence="2" id="KW-0479">Metal-binding</keyword>
<dbReference type="InterPro" id="IPR033116">
    <property type="entry name" value="TRYPSIN_SER"/>
</dbReference>
<comment type="caution">
    <text evidence="14">The sequence shown here is derived from an EMBL/GenBank/DDBJ whole genome shotgun (WGS) entry which is preliminary data.</text>
</comment>
<keyword evidence="6" id="KW-0106">Calcium</keyword>
<keyword evidence="15" id="KW-1185">Reference proteome</keyword>
<evidence type="ECO:0000313" key="15">
    <source>
        <dbReference type="Proteomes" id="UP001458880"/>
    </source>
</evidence>
<sequence>MCTRLTACIFLSFAIYLMECSISKSEDIENHKNYKLLPKDCGTSYADRIIGGKNAALGQYPWLARVGYELPNCTKKILFRCGGALINDLYVLTAAHCTTGLPKIRCPRTGKDVTFALKTIALGELDTTKDPDCDANMCAAPIQKIELERVIVHQHFQSPPFKNDISLIRLKKKVDLNGWVAPICLPRGEQLSNFYVGKMMEVAGWGATNVTDPKESKMLMFVKLPTVEAVQCSHLFNVDVDIDETTQMCVGGELNHDSCAGDSGGPLMYVEAYNGPPRYYELGLVSFGVKKCGQKGKPAIYTRVAGFINWILDNISP</sequence>
<evidence type="ECO:0000256" key="11">
    <source>
        <dbReference type="RuleBase" id="RU363034"/>
    </source>
</evidence>
<evidence type="ECO:0000256" key="12">
    <source>
        <dbReference type="SAM" id="SignalP"/>
    </source>
</evidence>
<evidence type="ECO:0000259" key="13">
    <source>
        <dbReference type="PROSITE" id="PS50240"/>
    </source>
</evidence>
<keyword evidence="8" id="KW-1015">Disulfide bond</keyword>
<keyword evidence="4 11" id="KW-0378">Hydrolase</keyword>
<keyword evidence="3 12" id="KW-0732">Signal</keyword>
<dbReference type="GO" id="GO:0004252">
    <property type="term" value="F:serine-type endopeptidase activity"/>
    <property type="evidence" value="ECO:0007669"/>
    <property type="project" value="InterPro"/>
</dbReference>
<organism evidence="14 15">
    <name type="scientific">Popillia japonica</name>
    <name type="common">Japanese beetle</name>
    <dbReference type="NCBI Taxonomy" id="7064"/>
    <lineage>
        <taxon>Eukaryota</taxon>
        <taxon>Metazoa</taxon>
        <taxon>Ecdysozoa</taxon>
        <taxon>Arthropoda</taxon>
        <taxon>Hexapoda</taxon>
        <taxon>Insecta</taxon>
        <taxon>Pterygota</taxon>
        <taxon>Neoptera</taxon>
        <taxon>Endopterygota</taxon>
        <taxon>Coleoptera</taxon>
        <taxon>Polyphaga</taxon>
        <taxon>Scarabaeiformia</taxon>
        <taxon>Scarabaeidae</taxon>
        <taxon>Rutelinae</taxon>
        <taxon>Popillia</taxon>
    </lineage>
</organism>
<proteinExistence type="inferred from homology"/>
<evidence type="ECO:0000256" key="7">
    <source>
        <dbReference type="ARBA" id="ARBA00023145"/>
    </source>
</evidence>
<dbReference type="InterPro" id="IPR018114">
    <property type="entry name" value="TRYPSIN_HIS"/>
</dbReference>
<keyword evidence="1 11" id="KW-0645">Protease</keyword>
<dbReference type="EMBL" id="JASPKY010000204">
    <property type="protein sequence ID" value="KAK9721052.1"/>
    <property type="molecule type" value="Genomic_DNA"/>
</dbReference>
<evidence type="ECO:0000256" key="2">
    <source>
        <dbReference type="ARBA" id="ARBA00022723"/>
    </source>
</evidence>
<evidence type="ECO:0000256" key="5">
    <source>
        <dbReference type="ARBA" id="ARBA00022825"/>
    </source>
</evidence>
<dbReference type="PRINTS" id="PR00722">
    <property type="entry name" value="CHYMOTRYPSIN"/>
</dbReference>
<comment type="similarity">
    <text evidence="10">Belongs to the peptidase S1 family. CLIP subfamily.</text>
</comment>
<keyword evidence="5 11" id="KW-0720">Serine protease</keyword>
<reference evidence="14 15" key="1">
    <citation type="journal article" date="2024" name="BMC Genomics">
        <title>De novo assembly and annotation of Popillia japonica's genome with initial clues to its potential as an invasive pest.</title>
        <authorList>
            <person name="Cucini C."/>
            <person name="Boschi S."/>
            <person name="Funari R."/>
            <person name="Cardaioli E."/>
            <person name="Iannotti N."/>
            <person name="Marturano G."/>
            <person name="Paoli F."/>
            <person name="Bruttini M."/>
            <person name="Carapelli A."/>
            <person name="Frati F."/>
            <person name="Nardi F."/>
        </authorList>
    </citation>
    <scope>NUCLEOTIDE SEQUENCE [LARGE SCALE GENOMIC DNA]</scope>
    <source>
        <strain evidence="14">DMR45628</strain>
    </source>
</reference>
<keyword evidence="9" id="KW-0325">Glycoprotein</keyword>
<evidence type="ECO:0000256" key="6">
    <source>
        <dbReference type="ARBA" id="ARBA00022837"/>
    </source>
</evidence>
<dbReference type="FunFam" id="2.40.10.10:FF:000078">
    <property type="entry name" value="Serine protease H137"/>
    <property type="match status" value="1"/>
</dbReference>
<dbReference type="CDD" id="cd00190">
    <property type="entry name" value="Tryp_SPc"/>
    <property type="match status" value="1"/>
</dbReference>
<dbReference type="PROSITE" id="PS00135">
    <property type="entry name" value="TRYPSIN_SER"/>
    <property type="match status" value="1"/>
</dbReference>
<evidence type="ECO:0000256" key="1">
    <source>
        <dbReference type="ARBA" id="ARBA00022670"/>
    </source>
</evidence>
<evidence type="ECO:0000256" key="10">
    <source>
        <dbReference type="ARBA" id="ARBA00024195"/>
    </source>
</evidence>
<dbReference type="GO" id="GO:0006508">
    <property type="term" value="P:proteolysis"/>
    <property type="evidence" value="ECO:0007669"/>
    <property type="project" value="UniProtKB-KW"/>
</dbReference>
<dbReference type="FunFam" id="2.40.10.10:FF:000028">
    <property type="entry name" value="Serine protease easter"/>
    <property type="match status" value="1"/>
</dbReference>
<dbReference type="PROSITE" id="PS50240">
    <property type="entry name" value="TRYPSIN_DOM"/>
    <property type="match status" value="1"/>
</dbReference>
<dbReference type="Gene3D" id="2.40.10.10">
    <property type="entry name" value="Trypsin-like serine proteases"/>
    <property type="match status" value="2"/>
</dbReference>
<evidence type="ECO:0000256" key="9">
    <source>
        <dbReference type="ARBA" id="ARBA00023180"/>
    </source>
</evidence>
<accession>A0AAW1KMH1</accession>
<dbReference type="AlphaFoldDB" id="A0AAW1KMH1"/>
<dbReference type="Proteomes" id="UP001458880">
    <property type="component" value="Unassembled WGS sequence"/>
</dbReference>
<evidence type="ECO:0000256" key="8">
    <source>
        <dbReference type="ARBA" id="ARBA00023157"/>
    </source>
</evidence>
<feature type="chain" id="PRO_5043676848" evidence="12">
    <location>
        <begin position="26"/>
        <end position="317"/>
    </location>
</feature>
<dbReference type="PANTHER" id="PTHR24256">
    <property type="entry name" value="TRYPTASE-RELATED"/>
    <property type="match status" value="1"/>
</dbReference>
<keyword evidence="7" id="KW-0865">Zymogen</keyword>
<dbReference type="SMART" id="SM00020">
    <property type="entry name" value="Tryp_SPc"/>
    <property type="match status" value="1"/>
</dbReference>
<dbReference type="Pfam" id="PF00089">
    <property type="entry name" value="Trypsin"/>
    <property type="match status" value="1"/>
</dbReference>
<gene>
    <name evidence="14" type="ORF">QE152_g21751</name>
</gene>
<evidence type="ECO:0000256" key="3">
    <source>
        <dbReference type="ARBA" id="ARBA00022729"/>
    </source>
</evidence>
<dbReference type="GO" id="GO:0046872">
    <property type="term" value="F:metal ion binding"/>
    <property type="evidence" value="ECO:0007669"/>
    <property type="project" value="UniProtKB-KW"/>
</dbReference>
<protein>
    <submittedName>
        <fullName evidence="14">Trypsin</fullName>
    </submittedName>
</protein>
<dbReference type="PROSITE" id="PS00134">
    <property type="entry name" value="TRYPSIN_HIS"/>
    <property type="match status" value="1"/>
</dbReference>
<name>A0AAW1KMH1_POPJA</name>